<dbReference type="InterPro" id="IPR001107">
    <property type="entry name" value="Band_7"/>
</dbReference>
<feature type="coiled-coil region" evidence="4">
    <location>
        <begin position="194"/>
        <end position="260"/>
    </location>
</feature>
<gene>
    <name evidence="8" type="ORF">E7215_12345</name>
</gene>
<accession>A0A927W9X4</accession>
<comment type="similarity">
    <text evidence="2">Belongs to the band 7/mec-2 family. Flotillin subfamily.</text>
</comment>
<dbReference type="SMART" id="SM00244">
    <property type="entry name" value="PHB"/>
    <property type="match status" value="1"/>
</dbReference>
<dbReference type="CDD" id="cd03399">
    <property type="entry name" value="SPFH_flotillin"/>
    <property type="match status" value="1"/>
</dbReference>
<dbReference type="InterPro" id="IPR027705">
    <property type="entry name" value="Flotillin_fam"/>
</dbReference>
<organism evidence="8 9">
    <name type="scientific">Clostridium sulfidigenes</name>
    <dbReference type="NCBI Taxonomy" id="318464"/>
    <lineage>
        <taxon>Bacteria</taxon>
        <taxon>Bacillati</taxon>
        <taxon>Bacillota</taxon>
        <taxon>Clostridia</taxon>
        <taxon>Eubacteriales</taxon>
        <taxon>Clostridiaceae</taxon>
        <taxon>Clostridium</taxon>
    </lineage>
</organism>
<sequence>MGELLEIFTDNLGWIILALVIIWLICITWKKAAQDKAIVVTGLKRRVISGKGGFVVPFFEQTNRLSLENMKVEVKTHESLDSNGVPIDTDGVAIIKVKSDPASVLLAMEQFNTGKERETIEVMKGTVQDVLEGKLREIVSKMSIEEIYKDREMFANEVENVAKSDLERMGLEIKTFTIRDIDDTKGYLQALGAKQIAEVKKNAAIAEAEAKREEMQKTAEAKRLGMEAQIFAEAEIARANKEKELKVQSFKEEEKKAQAKADFAYEVEKNIVHKKVVETLKDAELFEEQRQTDIAEQQVRKKEKELESTVKKVAEADKYRAEQAAEAERFMMIKRAEAEAETIKIKGMAEADAIRLVGEANADAMKAEAEAMKKKAEAYKEYGEAAIIQMLTDKLPEVAKNIAEPLSRTEKMVIIDNGGQGGAAKVSKNIANIMAEVPEVINSLTGIDLVELVKGITLNKKNEDLEDDEEKTIIEPETIESEVEESSVIE</sequence>
<keyword evidence="3 6" id="KW-0472">Membrane</keyword>
<dbReference type="Gene3D" id="3.30.479.30">
    <property type="entry name" value="Band 7 domain"/>
    <property type="match status" value="1"/>
</dbReference>
<feature type="transmembrane region" description="Helical" evidence="6">
    <location>
        <begin position="12"/>
        <end position="29"/>
    </location>
</feature>
<feature type="region of interest" description="Disordered" evidence="5">
    <location>
        <begin position="464"/>
        <end position="490"/>
    </location>
</feature>
<feature type="coiled-coil region" evidence="4">
    <location>
        <begin position="285"/>
        <end position="312"/>
    </location>
</feature>
<keyword evidence="6" id="KW-1133">Transmembrane helix</keyword>
<dbReference type="EMBL" id="SVCM01000142">
    <property type="protein sequence ID" value="MBE6060946.1"/>
    <property type="molecule type" value="Genomic_DNA"/>
</dbReference>
<keyword evidence="4" id="KW-0175">Coiled coil</keyword>
<dbReference type="PANTHER" id="PTHR13806">
    <property type="entry name" value="FLOTILLIN-RELATED"/>
    <property type="match status" value="1"/>
</dbReference>
<evidence type="ECO:0000259" key="7">
    <source>
        <dbReference type="SMART" id="SM00244"/>
    </source>
</evidence>
<protein>
    <submittedName>
        <fullName evidence="8">Flotillin family protein</fullName>
    </submittedName>
</protein>
<dbReference type="SUPFAM" id="SSF117892">
    <property type="entry name" value="Band 7/SPFH domain"/>
    <property type="match status" value="1"/>
</dbReference>
<dbReference type="GO" id="GO:0072659">
    <property type="term" value="P:protein localization to plasma membrane"/>
    <property type="evidence" value="ECO:0007669"/>
    <property type="project" value="TreeGrafter"/>
</dbReference>
<comment type="subcellular location">
    <subcellularLocation>
        <location evidence="1">Membrane</location>
    </subcellularLocation>
</comment>
<evidence type="ECO:0000256" key="6">
    <source>
        <dbReference type="SAM" id="Phobius"/>
    </source>
</evidence>
<dbReference type="Pfam" id="PF15975">
    <property type="entry name" value="Flot"/>
    <property type="match status" value="1"/>
</dbReference>
<comment type="caution">
    <text evidence="8">The sequence shown here is derived from an EMBL/GenBank/DDBJ whole genome shotgun (WGS) entry which is preliminary data.</text>
</comment>
<dbReference type="GO" id="GO:0005886">
    <property type="term" value="C:plasma membrane"/>
    <property type="evidence" value="ECO:0007669"/>
    <property type="project" value="TreeGrafter"/>
</dbReference>
<evidence type="ECO:0000256" key="4">
    <source>
        <dbReference type="SAM" id="Coils"/>
    </source>
</evidence>
<evidence type="ECO:0000256" key="1">
    <source>
        <dbReference type="ARBA" id="ARBA00004370"/>
    </source>
</evidence>
<feature type="compositionally biased region" description="Acidic residues" evidence="5">
    <location>
        <begin position="477"/>
        <end position="490"/>
    </location>
</feature>
<evidence type="ECO:0000313" key="9">
    <source>
        <dbReference type="Proteomes" id="UP000768462"/>
    </source>
</evidence>
<dbReference type="AlphaFoldDB" id="A0A927W9X4"/>
<keyword evidence="6" id="KW-0812">Transmembrane</keyword>
<dbReference type="Pfam" id="PF01145">
    <property type="entry name" value="Band_7"/>
    <property type="match status" value="1"/>
</dbReference>
<evidence type="ECO:0000313" key="8">
    <source>
        <dbReference type="EMBL" id="MBE6060946.1"/>
    </source>
</evidence>
<evidence type="ECO:0000256" key="3">
    <source>
        <dbReference type="ARBA" id="ARBA00023136"/>
    </source>
</evidence>
<feature type="domain" description="Band 7" evidence="7">
    <location>
        <begin position="24"/>
        <end position="195"/>
    </location>
</feature>
<dbReference type="InterPro" id="IPR031905">
    <property type="entry name" value="Flotillin_C"/>
</dbReference>
<dbReference type="InterPro" id="IPR036013">
    <property type="entry name" value="Band_7/SPFH_dom_sf"/>
</dbReference>
<evidence type="ECO:0000256" key="2">
    <source>
        <dbReference type="ARBA" id="ARBA00007161"/>
    </source>
</evidence>
<dbReference type="GO" id="GO:0002020">
    <property type="term" value="F:protease binding"/>
    <property type="evidence" value="ECO:0007669"/>
    <property type="project" value="TreeGrafter"/>
</dbReference>
<evidence type="ECO:0000256" key="5">
    <source>
        <dbReference type="SAM" id="MobiDB-lite"/>
    </source>
</evidence>
<reference evidence="8" key="1">
    <citation type="submission" date="2019-04" db="EMBL/GenBank/DDBJ databases">
        <title>Evolution of Biomass-Degrading Anaerobic Consortia Revealed by Metagenomics.</title>
        <authorList>
            <person name="Peng X."/>
        </authorList>
    </citation>
    <scope>NUCLEOTIDE SEQUENCE</scope>
    <source>
        <strain evidence="8">SIG254</strain>
    </source>
</reference>
<proteinExistence type="inferred from homology"/>
<name>A0A927W9X4_9CLOT</name>
<dbReference type="PANTHER" id="PTHR13806:SF46">
    <property type="entry name" value="FLOTILLIN-1-RELATED"/>
    <property type="match status" value="1"/>
</dbReference>
<dbReference type="Proteomes" id="UP000768462">
    <property type="component" value="Unassembled WGS sequence"/>
</dbReference>